<proteinExistence type="predicted"/>
<dbReference type="Gene3D" id="3.40.50.2300">
    <property type="match status" value="1"/>
</dbReference>
<evidence type="ECO:0000256" key="7">
    <source>
        <dbReference type="ARBA" id="ARBA00022777"/>
    </source>
</evidence>
<dbReference type="EMBL" id="JAGQDD010000010">
    <property type="protein sequence ID" value="MBQ0931678.1"/>
    <property type="molecule type" value="Genomic_DNA"/>
</dbReference>
<feature type="transmembrane region" description="Helical" evidence="18">
    <location>
        <begin position="66"/>
        <end position="85"/>
    </location>
</feature>
<evidence type="ECO:0000256" key="1">
    <source>
        <dbReference type="ARBA" id="ARBA00000085"/>
    </source>
</evidence>
<evidence type="ECO:0000256" key="8">
    <source>
        <dbReference type="ARBA" id="ARBA00022840"/>
    </source>
</evidence>
<evidence type="ECO:0000256" key="16">
    <source>
        <dbReference type="SAM" id="Coils"/>
    </source>
</evidence>
<dbReference type="GO" id="GO:0005524">
    <property type="term" value="F:ATP binding"/>
    <property type="evidence" value="ECO:0007669"/>
    <property type="project" value="UniProtKB-KW"/>
</dbReference>
<evidence type="ECO:0000256" key="10">
    <source>
        <dbReference type="ARBA" id="ARBA00023026"/>
    </source>
</evidence>
<dbReference type="SUPFAM" id="SSF55785">
    <property type="entry name" value="PYP-like sensor domain (PAS domain)"/>
    <property type="match status" value="1"/>
</dbReference>
<keyword evidence="18" id="KW-1133">Transmembrane helix</keyword>
<keyword evidence="10" id="KW-0843">Virulence</keyword>
<dbReference type="PANTHER" id="PTHR45339:SF5">
    <property type="entry name" value="HISTIDINE KINASE"/>
    <property type="match status" value="1"/>
</dbReference>
<dbReference type="NCBIfam" id="TIGR00229">
    <property type="entry name" value="sensory_box"/>
    <property type="match status" value="1"/>
</dbReference>
<evidence type="ECO:0000256" key="4">
    <source>
        <dbReference type="ARBA" id="ARBA00022679"/>
    </source>
</evidence>
<dbReference type="InterPro" id="IPR011006">
    <property type="entry name" value="CheY-like_superfamily"/>
</dbReference>
<dbReference type="SMART" id="SM00387">
    <property type="entry name" value="HATPase_c"/>
    <property type="match status" value="1"/>
</dbReference>
<dbReference type="InterPro" id="IPR003661">
    <property type="entry name" value="HisK_dim/P_dom"/>
</dbReference>
<keyword evidence="6" id="KW-0547">Nucleotide-binding</keyword>
<keyword evidence="18" id="KW-0472">Membrane</keyword>
<protein>
    <recommendedName>
        <fullName evidence="13">Sensory/regulatory protein RpfC</fullName>
        <ecNumber evidence="2">2.7.13.3</ecNumber>
    </recommendedName>
    <alternativeName>
        <fullName evidence="14">Virulence sensor protein BvgS</fullName>
    </alternativeName>
</protein>
<dbReference type="InterPro" id="IPR013656">
    <property type="entry name" value="PAS_4"/>
</dbReference>
<dbReference type="SMART" id="SM00091">
    <property type="entry name" value="PAS"/>
    <property type="match status" value="1"/>
</dbReference>
<dbReference type="PROSITE" id="PS50113">
    <property type="entry name" value="PAC"/>
    <property type="match status" value="1"/>
</dbReference>
<dbReference type="CDD" id="cd16922">
    <property type="entry name" value="HATPase_EvgS-ArcB-TorS-like"/>
    <property type="match status" value="1"/>
</dbReference>
<feature type="modified residue" description="4-aspartylphosphate" evidence="15">
    <location>
        <position position="841"/>
    </location>
</feature>
<sequence length="1117" mass="120254">MPLLLAAGLWVGLSERLLTHWSPTAGMATLARIGAGLVLALGVLWWQRQSLLAPAEEPGSAARAPWAWWIAVLALTALGVTANFAQHRRTEAARLQAIADAKSAQVHEWLTERLRDLGLAGRLLAQDPRLAASAADPATLDPLRAQLATLADGQGFDAAMLLAPDGHLLVGWGPPVLLQPLPRAELVRAVIATGEPTLLSMDTDGNGQLLLDLATPLNRAAPLLLMRARPARHLQQLLSGWPAPTSSGQAVLFRAAPDGVLYIARAGADTRDAPASIQANERPQALSVQLLAEPQRQGELLQGTDGLGRSVMGVGQPVGGTDWQLVAQVSRAEFLDTLASDLAWTVMAGAFGLALVSALHWQRQQRRQLQAARQAGLRQQRQIESLRVLKALADSTDDLVIAQDIQGRFVLFNGAAERLTGRSADQVLGRDERVVFPPMQAQQLMRSGQQVLAGGEVQHVEQRLDTVQGPRLFQLTRGPLRDERGGVFGSFGIARDVTERQRMIDELEHYRAGLEVRVAERTAELAEARERAESANRAKSAFLANMSHEIRTPLNAITGLVRLLRDAHPTEQQAERLGRIDLAAQHLLVILNDVLDLSKIEAGRLDLTSSDFLLDTLVDDVRGQIAAQAGERGLQVRVELQPPGQWLRGDAVRLRQALLNYAANAVKFTERGSVSLRAGVVREDGERRLLRFEVEDTGIGLSEDSLSRLFTPFEQADASTTRRHGGTGLGLVITRRLAGLMGGDAGAESRLGAGSRFWFTAWVEQGRPVAAVPTRLVAPPAERLRARRVPARVLLVDDNAVSLEVVRELLASVGLQVFTATDGAQAVQQVRAHPVDLVLMDLQMPVMDGYSATREIRRLPGVGSLPIVALSANAFDQDQRESALAGMNGFIGKPVDPDQLYEAVLTWLPEESVSPMAVPEPVPAALPAGLSALAGDDLLDVERGLRLVNGDARRYREVLTIFARTHGSDAQTLRDLSPDDPVWRRTVHSLRGAAGAVGAMALAQALRRAEQDPLGQSSVAVGLLERLLDALAPALAGEVDPPPPADPASGQPPDQLLADWLPMLRQGDLAASSWATAHHADLAAALGRPLADALRELASRFDYDGVLVLLQQHGHLG</sequence>
<evidence type="ECO:0000259" key="19">
    <source>
        <dbReference type="PROSITE" id="PS50109"/>
    </source>
</evidence>
<dbReference type="PRINTS" id="PR00344">
    <property type="entry name" value="BCTRLSENSOR"/>
</dbReference>
<organism evidence="23 24">
    <name type="scientific">Ideonella alba</name>
    <dbReference type="NCBI Taxonomy" id="2824118"/>
    <lineage>
        <taxon>Bacteria</taxon>
        <taxon>Pseudomonadati</taxon>
        <taxon>Pseudomonadota</taxon>
        <taxon>Betaproteobacteria</taxon>
        <taxon>Burkholderiales</taxon>
        <taxon>Sphaerotilaceae</taxon>
        <taxon>Ideonella</taxon>
    </lineage>
</organism>
<dbReference type="InterPro" id="IPR008207">
    <property type="entry name" value="Sig_transdc_His_kin_Hpt_dom"/>
</dbReference>
<dbReference type="SUPFAM" id="SSF47384">
    <property type="entry name" value="Homodimeric domain of signal transducing histidine kinase"/>
    <property type="match status" value="1"/>
</dbReference>
<evidence type="ECO:0000256" key="15">
    <source>
        <dbReference type="PROSITE-ProRule" id="PRU00169"/>
    </source>
</evidence>
<dbReference type="InterPro" id="IPR001789">
    <property type="entry name" value="Sig_transdc_resp-reg_receiver"/>
</dbReference>
<evidence type="ECO:0000256" key="2">
    <source>
        <dbReference type="ARBA" id="ARBA00012438"/>
    </source>
</evidence>
<comment type="caution">
    <text evidence="23">The sequence shown here is derived from an EMBL/GenBank/DDBJ whole genome shotgun (WGS) entry which is preliminary data.</text>
</comment>
<dbReference type="Gene3D" id="1.20.120.160">
    <property type="entry name" value="HPT domain"/>
    <property type="match status" value="1"/>
</dbReference>
<dbReference type="PROSITE" id="PS50109">
    <property type="entry name" value="HIS_KIN"/>
    <property type="match status" value="1"/>
</dbReference>
<evidence type="ECO:0000259" key="21">
    <source>
        <dbReference type="PROSITE" id="PS50112"/>
    </source>
</evidence>
<dbReference type="SUPFAM" id="SSF52172">
    <property type="entry name" value="CheY-like"/>
    <property type="match status" value="1"/>
</dbReference>
<comment type="function">
    <text evidence="11">Member of the two-component regulatory system BvgS/BvgA. Phosphorylates BvgA via a four-step phosphorelay in response to environmental signals.</text>
</comment>
<evidence type="ECO:0000259" key="20">
    <source>
        <dbReference type="PROSITE" id="PS50110"/>
    </source>
</evidence>
<dbReference type="InterPro" id="IPR004358">
    <property type="entry name" value="Sig_transdc_His_kin-like_C"/>
</dbReference>
<keyword evidence="8" id="KW-0067">ATP-binding</keyword>
<evidence type="ECO:0000256" key="6">
    <source>
        <dbReference type="ARBA" id="ARBA00022741"/>
    </source>
</evidence>
<keyword evidence="5" id="KW-0732">Signal</keyword>
<dbReference type="SUPFAM" id="SSF47226">
    <property type="entry name" value="Histidine-containing phosphotransfer domain, HPT domain"/>
    <property type="match status" value="1"/>
</dbReference>
<dbReference type="InterPro" id="IPR000700">
    <property type="entry name" value="PAS-assoc_C"/>
</dbReference>
<dbReference type="InterPro" id="IPR005467">
    <property type="entry name" value="His_kinase_dom"/>
</dbReference>
<dbReference type="Gene3D" id="3.30.565.10">
    <property type="entry name" value="Histidine kinase-like ATPase, C-terminal domain"/>
    <property type="match status" value="1"/>
</dbReference>
<dbReference type="CDD" id="cd00082">
    <property type="entry name" value="HisKA"/>
    <property type="match status" value="1"/>
</dbReference>
<evidence type="ECO:0000256" key="14">
    <source>
        <dbReference type="ARBA" id="ARBA00070152"/>
    </source>
</evidence>
<dbReference type="InterPro" id="IPR035965">
    <property type="entry name" value="PAS-like_dom_sf"/>
</dbReference>
<dbReference type="InterPro" id="IPR036890">
    <property type="entry name" value="HATPase_C_sf"/>
</dbReference>
<evidence type="ECO:0000256" key="17">
    <source>
        <dbReference type="SAM" id="MobiDB-lite"/>
    </source>
</evidence>
<feature type="transmembrane region" description="Helical" evidence="18">
    <location>
        <begin position="26"/>
        <end position="46"/>
    </location>
</feature>
<evidence type="ECO:0000313" key="24">
    <source>
        <dbReference type="Proteomes" id="UP000676246"/>
    </source>
</evidence>
<evidence type="ECO:0000256" key="5">
    <source>
        <dbReference type="ARBA" id="ARBA00022729"/>
    </source>
</evidence>
<dbReference type="GO" id="GO:0000155">
    <property type="term" value="F:phosphorelay sensor kinase activity"/>
    <property type="evidence" value="ECO:0007669"/>
    <property type="project" value="InterPro"/>
</dbReference>
<evidence type="ECO:0000256" key="9">
    <source>
        <dbReference type="ARBA" id="ARBA00023012"/>
    </source>
</evidence>
<evidence type="ECO:0000256" key="13">
    <source>
        <dbReference type="ARBA" id="ARBA00068150"/>
    </source>
</evidence>
<keyword evidence="18" id="KW-0812">Transmembrane</keyword>
<dbReference type="Pfam" id="PF01627">
    <property type="entry name" value="Hpt"/>
    <property type="match status" value="1"/>
</dbReference>
<dbReference type="Pfam" id="PF08448">
    <property type="entry name" value="PAS_4"/>
    <property type="match status" value="1"/>
</dbReference>
<evidence type="ECO:0000256" key="11">
    <source>
        <dbReference type="ARBA" id="ARBA00058004"/>
    </source>
</evidence>
<comment type="catalytic activity">
    <reaction evidence="1">
        <text>ATP + protein L-histidine = ADP + protein N-phospho-L-histidine.</text>
        <dbReference type="EC" id="2.7.13.3"/>
    </reaction>
</comment>
<dbReference type="Pfam" id="PF02518">
    <property type="entry name" value="HATPase_c"/>
    <property type="match status" value="1"/>
</dbReference>
<feature type="domain" description="PAC" evidence="22">
    <location>
        <begin position="458"/>
        <end position="509"/>
    </location>
</feature>
<evidence type="ECO:0000256" key="12">
    <source>
        <dbReference type="ARBA" id="ARBA00064003"/>
    </source>
</evidence>
<dbReference type="Pfam" id="PF00512">
    <property type="entry name" value="HisKA"/>
    <property type="match status" value="1"/>
</dbReference>
<feature type="coiled-coil region" evidence="16">
    <location>
        <begin position="511"/>
        <end position="545"/>
    </location>
</feature>
<keyword evidence="3 15" id="KW-0597">Phosphoprotein</keyword>
<name>A0A940YA42_9BURK</name>
<dbReference type="CDD" id="cd17546">
    <property type="entry name" value="REC_hyHK_CKI1_RcsC-like"/>
    <property type="match status" value="1"/>
</dbReference>
<reference evidence="23 24" key="1">
    <citation type="submission" date="2021-04" db="EMBL/GenBank/DDBJ databases">
        <title>The genome sequence of Ideonella sp. 3Y2.</title>
        <authorList>
            <person name="Liu Y."/>
        </authorList>
    </citation>
    <scope>NUCLEOTIDE SEQUENCE [LARGE SCALE GENOMIC DNA]</scope>
    <source>
        <strain evidence="23 24">3Y2</strain>
    </source>
</reference>
<keyword evidence="24" id="KW-1185">Reference proteome</keyword>
<evidence type="ECO:0000256" key="3">
    <source>
        <dbReference type="ARBA" id="ARBA00022553"/>
    </source>
</evidence>
<dbReference type="FunFam" id="1.10.287.130:FF:000002">
    <property type="entry name" value="Two-component osmosensing histidine kinase"/>
    <property type="match status" value="1"/>
</dbReference>
<dbReference type="InterPro" id="IPR000014">
    <property type="entry name" value="PAS"/>
</dbReference>
<dbReference type="InterPro" id="IPR036641">
    <property type="entry name" value="HPT_dom_sf"/>
</dbReference>
<keyword evidence="7" id="KW-0418">Kinase</keyword>
<dbReference type="InterPro" id="IPR003594">
    <property type="entry name" value="HATPase_dom"/>
</dbReference>
<feature type="domain" description="Response regulatory" evidence="20">
    <location>
        <begin position="792"/>
        <end position="908"/>
    </location>
</feature>
<evidence type="ECO:0000259" key="22">
    <source>
        <dbReference type="PROSITE" id="PS50113"/>
    </source>
</evidence>
<dbReference type="SMART" id="SM00388">
    <property type="entry name" value="HisKA"/>
    <property type="match status" value="1"/>
</dbReference>
<evidence type="ECO:0000313" key="23">
    <source>
        <dbReference type="EMBL" id="MBQ0931678.1"/>
    </source>
</evidence>
<dbReference type="GO" id="GO:0005886">
    <property type="term" value="C:plasma membrane"/>
    <property type="evidence" value="ECO:0007669"/>
    <property type="project" value="UniProtKB-SubCell"/>
</dbReference>
<keyword evidence="9" id="KW-0902">Two-component regulatory system</keyword>
<dbReference type="Proteomes" id="UP000676246">
    <property type="component" value="Unassembled WGS sequence"/>
</dbReference>
<dbReference type="CDD" id="cd00130">
    <property type="entry name" value="PAS"/>
    <property type="match status" value="1"/>
</dbReference>
<keyword evidence="4" id="KW-0808">Transferase</keyword>
<accession>A0A940YA42</accession>
<dbReference type="Pfam" id="PF00072">
    <property type="entry name" value="Response_reg"/>
    <property type="match status" value="1"/>
</dbReference>
<dbReference type="FunFam" id="3.30.565.10:FF:000010">
    <property type="entry name" value="Sensor histidine kinase RcsC"/>
    <property type="match status" value="1"/>
</dbReference>
<dbReference type="Gene3D" id="3.30.450.20">
    <property type="entry name" value="PAS domain"/>
    <property type="match status" value="1"/>
</dbReference>
<dbReference type="AlphaFoldDB" id="A0A940YA42"/>
<dbReference type="PROSITE" id="PS50110">
    <property type="entry name" value="RESPONSE_REGULATORY"/>
    <property type="match status" value="1"/>
</dbReference>
<keyword evidence="16" id="KW-0175">Coiled coil</keyword>
<feature type="domain" description="PAS" evidence="21">
    <location>
        <begin position="385"/>
        <end position="455"/>
    </location>
</feature>
<dbReference type="SUPFAM" id="SSF55874">
    <property type="entry name" value="ATPase domain of HSP90 chaperone/DNA topoisomerase II/histidine kinase"/>
    <property type="match status" value="1"/>
</dbReference>
<dbReference type="InterPro" id="IPR036097">
    <property type="entry name" value="HisK_dim/P_sf"/>
</dbReference>
<dbReference type="SMART" id="SM00448">
    <property type="entry name" value="REC"/>
    <property type="match status" value="1"/>
</dbReference>
<feature type="domain" description="Histidine kinase" evidence="19">
    <location>
        <begin position="545"/>
        <end position="765"/>
    </location>
</feature>
<evidence type="ECO:0000256" key="18">
    <source>
        <dbReference type="SAM" id="Phobius"/>
    </source>
</evidence>
<comment type="subunit">
    <text evidence="12">At low DSF concentrations, interacts with RpfF.</text>
</comment>
<gene>
    <name evidence="23" type="ORF">KAK03_14425</name>
</gene>
<dbReference type="Gene3D" id="1.10.287.130">
    <property type="match status" value="1"/>
</dbReference>
<feature type="region of interest" description="Disordered" evidence="17">
    <location>
        <begin position="1035"/>
        <end position="1055"/>
    </location>
</feature>
<dbReference type="EC" id="2.7.13.3" evidence="2"/>
<dbReference type="PROSITE" id="PS50112">
    <property type="entry name" value="PAS"/>
    <property type="match status" value="1"/>
</dbReference>
<dbReference type="PANTHER" id="PTHR45339">
    <property type="entry name" value="HYBRID SIGNAL TRANSDUCTION HISTIDINE KINASE J"/>
    <property type="match status" value="1"/>
</dbReference>